<gene>
    <name evidence="1" type="ORF">N801_10840</name>
</gene>
<dbReference type="AlphaFoldDB" id="A0A0A0JTY7"/>
<evidence type="ECO:0000313" key="1">
    <source>
        <dbReference type="EMBL" id="KGN40875.1"/>
    </source>
</evidence>
<dbReference type="EMBL" id="AVPL01000029">
    <property type="protein sequence ID" value="KGN40875.1"/>
    <property type="molecule type" value="Genomic_DNA"/>
</dbReference>
<organism evidence="1 2">
    <name type="scientific">Knoellia aerolata DSM 18566</name>
    <dbReference type="NCBI Taxonomy" id="1385519"/>
    <lineage>
        <taxon>Bacteria</taxon>
        <taxon>Bacillati</taxon>
        <taxon>Actinomycetota</taxon>
        <taxon>Actinomycetes</taxon>
        <taxon>Micrococcales</taxon>
        <taxon>Intrasporangiaceae</taxon>
        <taxon>Knoellia</taxon>
    </lineage>
</organism>
<evidence type="ECO:0000313" key="2">
    <source>
        <dbReference type="Proteomes" id="UP000030013"/>
    </source>
</evidence>
<keyword evidence="2" id="KW-1185">Reference proteome</keyword>
<reference evidence="1 2" key="1">
    <citation type="submission" date="2013-08" db="EMBL/GenBank/DDBJ databases">
        <title>The genome sequence of Knoellia aerolata.</title>
        <authorList>
            <person name="Zhu W."/>
            <person name="Wang G."/>
        </authorList>
    </citation>
    <scope>NUCLEOTIDE SEQUENCE [LARGE SCALE GENOMIC DNA]</scope>
    <source>
        <strain evidence="1 2">DSM 18566</strain>
    </source>
</reference>
<comment type="caution">
    <text evidence="1">The sequence shown here is derived from an EMBL/GenBank/DDBJ whole genome shotgun (WGS) entry which is preliminary data.</text>
</comment>
<dbReference type="STRING" id="1385519.N801_10840"/>
<protein>
    <submittedName>
        <fullName evidence="1">Uncharacterized protein</fullName>
    </submittedName>
</protein>
<dbReference type="Proteomes" id="UP000030013">
    <property type="component" value="Unassembled WGS sequence"/>
</dbReference>
<accession>A0A0A0JTY7</accession>
<proteinExistence type="predicted"/>
<sequence>MVQPFTGGATPGAVVLVQSKIGRLTTLPTNRLRSQPMLFPVLVCIQWWAYCTNLQGLPDSVSKVPKPPGSA</sequence>
<name>A0A0A0JTY7_9MICO</name>